<dbReference type="SUPFAM" id="SSF81296">
    <property type="entry name" value="E set domains"/>
    <property type="match status" value="1"/>
</dbReference>
<dbReference type="InterPro" id="IPR013783">
    <property type="entry name" value="Ig-like_fold"/>
</dbReference>
<feature type="domain" description="Sushi" evidence="6">
    <location>
        <begin position="558"/>
        <end position="622"/>
    </location>
</feature>
<dbReference type="RefSeq" id="XP_013758781.1">
    <property type="nucleotide sequence ID" value="XM_013903327.1"/>
</dbReference>
<sequence>MVSCYTSSPTRPHWGVETTSGSRYESPYLYLSGSYLSAYIVPNNLGFADIPRFSRITRVEMDFSACCFYDNRALVTIYGVADGTLVLEPQGVPPPPFQLRDLPRTTAEMDRTGTVQTFPNWNHGFGGYIGTEPSVPELVAVVQELVDRSDWNGQLGLVFVPAASFARATSGLRITLHFDRPCPNLNIANGVTSPAIRRFDGETLSLSCNEGYVVSGASTTTCVDSGSGAAWDSVLSCVPDPTNCVNALPSPSSGQVDPSNCPPVTFQTCTFSCAAGYYRLGSFSRSCQTNGAWSGSEASCHIRLCPSLAPPADGSVSQPGVPQWGDAATFSCNQGYQRVGLASRLCDTVDGNGARFSGNSPSCDPIPCAPLGQLPPADGTKTCSGSGLGESCTFACNLGYQPSGTTTRTCVVGSPNYWSGASDFDCSPDPLHCDSILLPPTDGSVSPATCAPFTGNVCTFGCNAGFFLAAGSASRTCELSKAWSGHEPVCSLRACSSLSPPANGFSSSAPSPPMWGASVVFGCDEGYALVGASSVLCGVEGPGDNASWTAPVPSCEIIDCGPLVQPSPANGMRFDHGTTSYGANVTFACLPGYNPVGTAVRVCIDAGGSGVWSGIANFECSVASGNTTTISAVRVSTHVVGSVWSWSASVRDLSGNAVVTGLDEIFIRELAPSTGPRTVVSTYTGANGHYAISWPLSTIAGSYLFEVGVNAEPLPAPLAVDLVPGPAFGLQSVAEGSSLSSPDYGEASFVVHARDAYGNNRAIGGDALSVVVTRDGEALDVEVTDRGDGSYGVKYSVTTAGVYAVTASFDNVPLLGSPWIVRVDSRCPPGSKAVDATTCELCPRNTYSDSVNAPICTDCPPLSESEEGTAHVLNCSCSAGAWSGPRGRRTIEAPGCMACPVGGVCDGGDVPPRSRPGFAPGGGAFVACPQTGACAGDGKCARGYSGQLCARCARGWYRLASRCHKCAPQSTAGAVILLVVAGIGLACVLVWNNAREGPVYGFAALSISITAVQIVALYGELDLNWHEAARLVMRATSLASLNIELAAPECTFPDARNPFLLKWGLTMSLPIALDLGRSSRLRRLLADGVATRAQLQSSCARSYLQMMGLMYLPLAHSTLKYLDCSQVGGRWVLSAAPGTSCYDKSYYSALWVVVLFVIVYVVGIPAFTFGLLLQQRVTRAEVSFVARYAFLVARFKPHLYWFEVVVMGQKAVLAMAITALRGVKTKAAGAAMVLVISTMALQAIGPYLWSPHNVMATAAAAGAAVVLMAGAFDVGLLSHVAVVLGLVWVVLVVVLGVGWEVRASLQEQAEAEIEAEDEWGEAKASEIDDFEPALHMASIEMGCTDLFTTSDEGGSEVHAHLAEVGDVRVASPMTEFADSPLRSTRAESFTLESDGM</sequence>
<dbReference type="PROSITE" id="PS50194">
    <property type="entry name" value="FILAMIN_REPEAT"/>
    <property type="match status" value="1"/>
</dbReference>
<proteinExistence type="predicted"/>
<evidence type="ECO:0000256" key="5">
    <source>
        <dbReference type="SAM" id="Phobius"/>
    </source>
</evidence>
<keyword evidence="5" id="KW-0812">Transmembrane</keyword>
<keyword evidence="5" id="KW-1133">Transmembrane helix</keyword>
<dbReference type="Pfam" id="PF24633">
    <property type="entry name" value="DUF7630"/>
    <property type="match status" value="1"/>
</dbReference>
<dbReference type="Proteomes" id="UP000054408">
    <property type="component" value="Unassembled WGS sequence"/>
</dbReference>
<keyword evidence="3" id="KW-1015">Disulfide bond</keyword>
<reference evidence="7 8" key="1">
    <citation type="submission" date="2010-05" db="EMBL/GenBank/DDBJ databases">
        <title>The Genome Sequence of Thecamonas trahens ATCC 50062.</title>
        <authorList>
            <consortium name="The Broad Institute Genome Sequencing Platform"/>
            <person name="Russ C."/>
            <person name="Cuomo C."/>
            <person name="Shea T."/>
            <person name="Young S.K."/>
            <person name="Zeng Q."/>
            <person name="Koehrsen M."/>
            <person name="Haas B."/>
            <person name="Borodovsky M."/>
            <person name="Guigo R."/>
            <person name="Alvarado L."/>
            <person name="Berlin A."/>
            <person name="Bochicchio J."/>
            <person name="Borenstein D."/>
            <person name="Chapman S."/>
            <person name="Chen Z."/>
            <person name="Freedman E."/>
            <person name="Gellesch M."/>
            <person name="Goldberg J."/>
            <person name="Griggs A."/>
            <person name="Gujja S."/>
            <person name="Heilman E."/>
            <person name="Heiman D."/>
            <person name="Hepburn T."/>
            <person name="Howarth C."/>
            <person name="Jen D."/>
            <person name="Larson L."/>
            <person name="Mehta T."/>
            <person name="Park D."/>
            <person name="Pearson M."/>
            <person name="Roberts A."/>
            <person name="Saif S."/>
            <person name="Shenoy N."/>
            <person name="Sisk P."/>
            <person name="Stolte C."/>
            <person name="Sykes S."/>
            <person name="Thomson T."/>
            <person name="Walk T."/>
            <person name="White J."/>
            <person name="Yandava C."/>
            <person name="Burger G."/>
            <person name="Gray M.W."/>
            <person name="Holland P.W.H."/>
            <person name="King N."/>
            <person name="Lang F.B.F."/>
            <person name="Roger A.J."/>
            <person name="Ruiz-Trillo I."/>
            <person name="Lander E."/>
            <person name="Nusbaum C."/>
        </authorList>
    </citation>
    <scope>NUCLEOTIDE SEQUENCE [LARGE SCALE GENOMIC DNA]</scope>
    <source>
        <strain evidence="7 8">ATCC 50062</strain>
    </source>
</reference>
<dbReference type="Pfam" id="PF00084">
    <property type="entry name" value="Sushi"/>
    <property type="match status" value="6"/>
</dbReference>
<feature type="transmembrane region" description="Helical" evidence="5">
    <location>
        <begin position="1279"/>
        <end position="1299"/>
    </location>
</feature>
<dbReference type="InterPro" id="IPR017868">
    <property type="entry name" value="Filamin/ABP280_repeat-like"/>
</dbReference>
<evidence type="ECO:0000256" key="2">
    <source>
        <dbReference type="ARBA" id="ARBA00022737"/>
    </source>
</evidence>
<dbReference type="CDD" id="cd00033">
    <property type="entry name" value="CCP"/>
    <property type="match status" value="7"/>
</dbReference>
<gene>
    <name evidence="7" type="ORF">AMSG_04442</name>
</gene>
<dbReference type="GO" id="GO:0030246">
    <property type="term" value="F:carbohydrate binding"/>
    <property type="evidence" value="ECO:0007669"/>
    <property type="project" value="UniProtKB-KW"/>
</dbReference>
<dbReference type="InterPro" id="IPR035976">
    <property type="entry name" value="Sushi/SCR/CCP_sf"/>
</dbReference>
<dbReference type="Gene3D" id="2.10.50.10">
    <property type="entry name" value="Tumor Necrosis Factor Receptor, subunit A, domain 2"/>
    <property type="match status" value="1"/>
</dbReference>
<evidence type="ECO:0000256" key="4">
    <source>
        <dbReference type="PROSITE-ProRule" id="PRU00087"/>
    </source>
</evidence>
<dbReference type="SMART" id="SM00557">
    <property type="entry name" value="IG_FLMN"/>
    <property type="match status" value="1"/>
</dbReference>
<dbReference type="GeneID" id="25563984"/>
<dbReference type="Pfam" id="PF00630">
    <property type="entry name" value="Filamin"/>
    <property type="match status" value="1"/>
</dbReference>
<dbReference type="PANTHER" id="PTHR45656">
    <property type="entry name" value="PROTEIN CBR-CLEC-78"/>
    <property type="match status" value="1"/>
</dbReference>
<feature type="domain" description="Sushi" evidence="6">
    <location>
        <begin position="493"/>
        <end position="557"/>
    </location>
</feature>
<organism evidence="7 8">
    <name type="scientific">Thecamonas trahens ATCC 50062</name>
    <dbReference type="NCBI Taxonomy" id="461836"/>
    <lineage>
        <taxon>Eukaryota</taxon>
        <taxon>Apusozoa</taxon>
        <taxon>Apusomonadida</taxon>
        <taxon>Apusomonadidae</taxon>
        <taxon>Thecamonas</taxon>
    </lineage>
</organism>
<evidence type="ECO:0000256" key="1">
    <source>
        <dbReference type="ARBA" id="ARBA00022729"/>
    </source>
</evidence>
<accession>A0A0L0D756</accession>
<feature type="repeat" description="Filamin" evidence="4">
    <location>
        <begin position="746"/>
        <end position="823"/>
    </location>
</feature>
<keyword evidence="8" id="KW-1185">Reference proteome</keyword>
<feature type="transmembrane region" description="Helical" evidence="5">
    <location>
        <begin position="1149"/>
        <end position="1173"/>
    </location>
</feature>
<evidence type="ECO:0000313" key="8">
    <source>
        <dbReference type="Proteomes" id="UP000054408"/>
    </source>
</evidence>
<dbReference type="InterPro" id="IPR056047">
    <property type="entry name" value="CRMPA-like_DUF7630"/>
</dbReference>
<feature type="transmembrane region" description="Helical" evidence="5">
    <location>
        <begin position="1227"/>
        <end position="1248"/>
    </location>
</feature>
<dbReference type="Gene3D" id="2.10.70.10">
    <property type="entry name" value="Complement Module, domain 1"/>
    <property type="match status" value="7"/>
</dbReference>
<keyword evidence="2" id="KW-0677">Repeat</keyword>
<dbReference type="InterPro" id="IPR014756">
    <property type="entry name" value="Ig_E-set"/>
</dbReference>
<feature type="transmembrane region" description="Helical" evidence="5">
    <location>
        <begin position="999"/>
        <end position="1018"/>
    </location>
</feature>
<evidence type="ECO:0000313" key="7">
    <source>
        <dbReference type="EMBL" id="KNC48212.1"/>
    </source>
</evidence>
<dbReference type="SMART" id="SM00032">
    <property type="entry name" value="CCP"/>
    <property type="match status" value="7"/>
</dbReference>
<feature type="transmembrane region" description="Helical" evidence="5">
    <location>
        <begin position="972"/>
        <end position="992"/>
    </location>
</feature>
<dbReference type="SUPFAM" id="SSF57535">
    <property type="entry name" value="Complement control module/SCR domain"/>
    <property type="match status" value="7"/>
</dbReference>
<dbReference type="PANTHER" id="PTHR45656:SF4">
    <property type="entry name" value="PROTEIN CBR-CLEC-78"/>
    <property type="match status" value="1"/>
</dbReference>
<dbReference type="STRING" id="461836.A0A0L0D756"/>
<protein>
    <submittedName>
        <fullName evidence="7">E-selectin</fullName>
    </submittedName>
</protein>
<dbReference type="OrthoDB" id="406096at2759"/>
<dbReference type="Gene3D" id="2.60.40.10">
    <property type="entry name" value="Immunoglobulins"/>
    <property type="match status" value="1"/>
</dbReference>
<keyword evidence="7" id="KW-0430">Lectin</keyword>
<keyword evidence="5" id="KW-0472">Membrane</keyword>
<feature type="domain" description="Sushi" evidence="6">
    <location>
        <begin position="180"/>
        <end position="239"/>
    </location>
</feature>
<evidence type="ECO:0000259" key="6">
    <source>
        <dbReference type="PROSITE" id="PS50923"/>
    </source>
</evidence>
<keyword evidence="1" id="KW-0732">Signal</keyword>
<dbReference type="PROSITE" id="PS50923">
    <property type="entry name" value="SUSHI"/>
    <property type="match status" value="5"/>
</dbReference>
<evidence type="ECO:0000256" key="3">
    <source>
        <dbReference type="ARBA" id="ARBA00023157"/>
    </source>
</evidence>
<feature type="domain" description="Sushi" evidence="6">
    <location>
        <begin position="242"/>
        <end position="302"/>
    </location>
</feature>
<dbReference type="SMART" id="SM01411">
    <property type="entry name" value="Ephrin_rec_like"/>
    <property type="match status" value="1"/>
</dbReference>
<dbReference type="InterPro" id="IPR000436">
    <property type="entry name" value="Sushi_SCR_CCP_dom"/>
</dbReference>
<name>A0A0L0D756_THETB</name>
<feature type="domain" description="Sushi" evidence="6">
    <location>
        <begin position="424"/>
        <end position="492"/>
    </location>
</feature>
<dbReference type="eggNOG" id="KOG4297">
    <property type="taxonomic scope" value="Eukaryota"/>
</dbReference>
<dbReference type="EMBL" id="GL349450">
    <property type="protein sequence ID" value="KNC48212.1"/>
    <property type="molecule type" value="Genomic_DNA"/>
</dbReference>
<dbReference type="InterPro" id="IPR001298">
    <property type="entry name" value="Filamin/ABP280_rpt"/>
</dbReference>
<dbReference type="InterPro" id="IPR051277">
    <property type="entry name" value="SEZ6_CSMD_C4BPB_Regulators"/>
</dbReference>